<evidence type="ECO:0000313" key="3">
    <source>
        <dbReference type="Proteomes" id="UP000321291"/>
    </source>
</evidence>
<evidence type="ECO:0000313" key="2">
    <source>
        <dbReference type="EMBL" id="QEC73591.1"/>
    </source>
</evidence>
<name>A0A5B8VR73_9BACT</name>
<proteinExistence type="predicted"/>
<dbReference type="Proteomes" id="UP000321291">
    <property type="component" value="Chromosome"/>
</dbReference>
<gene>
    <name evidence="2" type="ORF">FSB73_19905</name>
</gene>
<keyword evidence="1" id="KW-0812">Transmembrane</keyword>
<keyword evidence="1" id="KW-1133">Transmembrane helix</keyword>
<protein>
    <submittedName>
        <fullName evidence="2">Uncharacterized protein</fullName>
    </submittedName>
</protein>
<accession>A0A5B8VR73</accession>
<feature type="transmembrane region" description="Helical" evidence="1">
    <location>
        <begin position="235"/>
        <end position="258"/>
    </location>
</feature>
<sequence>MNQIFSFKRWWLLMRRHWIENSKFFLFGSLSLLGVIAISFMFLLVNGTHYQAYSECILYLIGLFLVGAIFASGAFDALQKKERGIAYLSLPASHFEKLLTHIFYNLIFFTIIYSLCFYAMSEIFELIVKSRVQAEPYKYSFEPLDWEHPREFMVAKNYLITIFFGVQALFLAGSIYFKRFSFILTTIVLVLFILFLGYYINSIQHGLLRGYYGTGASLHSLGLSLPAKIYRLPPALVFILKWLLLLGWAPLFWLVAWFRLREKEI</sequence>
<keyword evidence="3" id="KW-1185">Reference proteome</keyword>
<dbReference type="KEGG" id="agi:FSB73_19905"/>
<evidence type="ECO:0000256" key="1">
    <source>
        <dbReference type="SAM" id="Phobius"/>
    </source>
</evidence>
<feature type="transmembrane region" description="Helical" evidence="1">
    <location>
        <begin position="57"/>
        <end position="78"/>
    </location>
</feature>
<dbReference type="OrthoDB" id="1523880at2"/>
<dbReference type="EMBL" id="CP042434">
    <property type="protein sequence ID" value="QEC73591.1"/>
    <property type="molecule type" value="Genomic_DNA"/>
</dbReference>
<reference evidence="2 3" key="1">
    <citation type="journal article" date="2017" name="Int. J. Syst. Evol. Microbiol.">
        <title>Arachidicoccus ginsenosidivorans sp. nov., with ginsenoside-converting activity isolated from ginseng cultivating soil.</title>
        <authorList>
            <person name="Siddiqi M.Z."/>
            <person name="Aslam Z."/>
            <person name="Im W.T."/>
        </authorList>
    </citation>
    <scope>NUCLEOTIDE SEQUENCE [LARGE SCALE GENOMIC DNA]</scope>
    <source>
        <strain evidence="2 3">Gsoil 809</strain>
    </source>
</reference>
<keyword evidence="1" id="KW-0472">Membrane</keyword>
<feature type="transmembrane region" description="Helical" evidence="1">
    <location>
        <begin position="182"/>
        <end position="200"/>
    </location>
</feature>
<feature type="transmembrane region" description="Helical" evidence="1">
    <location>
        <begin position="24"/>
        <end position="45"/>
    </location>
</feature>
<feature type="transmembrane region" description="Helical" evidence="1">
    <location>
        <begin position="98"/>
        <end position="120"/>
    </location>
</feature>
<dbReference type="RefSeq" id="WP_146786282.1">
    <property type="nucleotide sequence ID" value="NZ_CP042434.1"/>
</dbReference>
<dbReference type="AlphaFoldDB" id="A0A5B8VR73"/>
<organism evidence="2 3">
    <name type="scientific">Arachidicoccus ginsenosidivorans</name>
    <dbReference type="NCBI Taxonomy" id="496057"/>
    <lineage>
        <taxon>Bacteria</taxon>
        <taxon>Pseudomonadati</taxon>
        <taxon>Bacteroidota</taxon>
        <taxon>Chitinophagia</taxon>
        <taxon>Chitinophagales</taxon>
        <taxon>Chitinophagaceae</taxon>
        <taxon>Arachidicoccus</taxon>
    </lineage>
</organism>
<feature type="transmembrane region" description="Helical" evidence="1">
    <location>
        <begin position="158"/>
        <end position="177"/>
    </location>
</feature>